<protein>
    <submittedName>
        <fullName evidence="1">Uncharacterized protein</fullName>
    </submittedName>
</protein>
<evidence type="ECO:0000313" key="1">
    <source>
        <dbReference type="EMBL" id="VEF72937.1"/>
    </source>
</evidence>
<sequence>MTVTRNVWETALSFIARKLCSYRRRSRNP</sequence>
<accession>A0AAX3FUC7</accession>
<dbReference type="Proteomes" id="UP000277437">
    <property type="component" value="Chromosome"/>
</dbReference>
<evidence type="ECO:0000313" key="2">
    <source>
        <dbReference type="Proteomes" id="UP000277437"/>
    </source>
</evidence>
<dbReference type="AlphaFoldDB" id="A0AAX3FUC7"/>
<reference evidence="1 2" key="1">
    <citation type="submission" date="2018-12" db="EMBL/GenBank/DDBJ databases">
        <authorList>
            <consortium name="Pathogen Informatics"/>
        </authorList>
    </citation>
    <scope>NUCLEOTIDE SEQUENCE [LARGE SCALE GENOMIC DNA]</scope>
    <source>
        <strain evidence="1 2">NCTC7357</strain>
    </source>
</reference>
<name>A0AAX3FUC7_9PSED</name>
<proteinExistence type="predicted"/>
<organism evidence="1 2">
    <name type="scientific">Pseudomonas chlororaphis</name>
    <dbReference type="NCBI Taxonomy" id="587753"/>
    <lineage>
        <taxon>Bacteria</taxon>
        <taxon>Pseudomonadati</taxon>
        <taxon>Pseudomonadota</taxon>
        <taxon>Gammaproteobacteria</taxon>
        <taxon>Pseudomonadales</taxon>
        <taxon>Pseudomonadaceae</taxon>
        <taxon>Pseudomonas</taxon>
    </lineage>
</organism>
<dbReference type="EMBL" id="LR134334">
    <property type="protein sequence ID" value="VEF72937.1"/>
    <property type="molecule type" value="Genomic_DNA"/>
</dbReference>
<gene>
    <name evidence="1" type="ORF">NCTC7357_01180</name>
</gene>